<dbReference type="Pfam" id="PF13469">
    <property type="entry name" value="Sulfotransfer_3"/>
    <property type="match status" value="1"/>
</dbReference>
<sequence>MWTMGSLEKTIVLVIGMPRSGTTWLGKILDCSPQSLYLHEPDSATLSPRLPIFIEGTAGREYEEVTRAFFRSLPERAPIRAYTRRPLYEKSYHTKATWMFLNGIALAEKFFTPLSRKILPKRFGLSPGVPIVVKSVESFGRIPLFFLCIDNVKMIYIVRHPCAVRYSLIRGERMGKFKDNTPVSESKPRLKQLLALNAARTRGLSLESLFRKDPSERFAYWWTIANEKAVTECRRVACAKIIVYEKLCHEPLKVAADVYDFLGWEFSQEVKHRLESMIGRDDHRYYSVFKDPRKTVDAWRHGLSFEESSRIQDVLSSSFLESFWNSSST</sequence>
<dbReference type="GO" id="GO:0006790">
    <property type="term" value="P:sulfur compound metabolic process"/>
    <property type="evidence" value="ECO:0007669"/>
    <property type="project" value="TreeGrafter"/>
</dbReference>
<protein>
    <submittedName>
        <fullName evidence="1">Sulfotransferase</fullName>
    </submittedName>
</protein>
<dbReference type="GO" id="GO:0006044">
    <property type="term" value="P:N-acetylglucosamine metabolic process"/>
    <property type="evidence" value="ECO:0007669"/>
    <property type="project" value="TreeGrafter"/>
</dbReference>
<dbReference type="EMBL" id="DSTK01000041">
    <property type="protein sequence ID" value="HFK98627.1"/>
    <property type="molecule type" value="Genomic_DNA"/>
</dbReference>
<dbReference type="PANTHER" id="PTHR10704:SF71">
    <property type="entry name" value="CARBOHYDRATE SULFOTRANSFERASE 1-LIKE"/>
    <property type="match status" value="1"/>
</dbReference>
<dbReference type="PANTHER" id="PTHR10704">
    <property type="entry name" value="CARBOHYDRATE SULFOTRANSFERASE"/>
    <property type="match status" value="1"/>
</dbReference>
<dbReference type="InterPro" id="IPR027417">
    <property type="entry name" value="P-loop_NTPase"/>
</dbReference>
<name>A0A832A142_9BACT</name>
<gene>
    <name evidence="1" type="ORF">ENS06_15040</name>
</gene>
<keyword evidence="1" id="KW-0808">Transferase</keyword>
<accession>A0A832A142</accession>
<dbReference type="InterPro" id="IPR051135">
    <property type="entry name" value="Gal/GlcNAc/GalNAc_ST"/>
</dbReference>
<organism evidence="1">
    <name type="scientific">Desulfacinum infernum</name>
    <dbReference type="NCBI Taxonomy" id="35837"/>
    <lineage>
        <taxon>Bacteria</taxon>
        <taxon>Pseudomonadati</taxon>
        <taxon>Thermodesulfobacteriota</taxon>
        <taxon>Syntrophobacteria</taxon>
        <taxon>Syntrophobacterales</taxon>
        <taxon>Syntrophobacteraceae</taxon>
        <taxon>Desulfacinum</taxon>
    </lineage>
</organism>
<comment type="caution">
    <text evidence="1">The sequence shown here is derived from an EMBL/GenBank/DDBJ whole genome shotgun (WGS) entry which is preliminary data.</text>
</comment>
<dbReference type="SUPFAM" id="SSF52540">
    <property type="entry name" value="P-loop containing nucleoside triphosphate hydrolases"/>
    <property type="match status" value="1"/>
</dbReference>
<dbReference type="AlphaFoldDB" id="A0A832A142"/>
<dbReference type="Gene3D" id="3.40.50.300">
    <property type="entry name" value="P-loop containing nucleotide triphosphate hydrolases"/>
    <property type="match status" value="1"/>
</dbReference>
<dbReference type="GO" id="GO:0001517">
    <property type="term" value="F:N-acetylglucosamine 6-O-sulfotransferase activity"/>
    <property type="evidence" value="ECO:0007669"/>
    <property type="project" value="TreeGrafter"/>
</dbReference>
<evidence type="ECO:0000313" key="1">
    <source>
        <dbReference type="EMBL" id="HFK98627.1"/>
    </source>
</evidence>
<proteinExistence type="predicted"/>
<reference evidence="1" key="1">
    <citation type="journal article" date="2020" name="mSystems">
        <title>Genome- and Community-Level Interaction Insights into Carbon Utilization and Element Cycling Functions of Hydrothermarchaeota in Hydrothermal Sediment.</title>
        <authorList>
            <person name="Zhou Z."/>
            <person name="Liu Y."/>
            <person name="Xu W."/>
            <person name="Pan J."/>
            <person name="Luo Z.H."/>
            <person name="Li M."/>
        </authorList>
    </citation>
    <scope>NUCLEOTIDE SEQUENCE [LARGE SCALE GENOMIC DNA]</scope>
    <source>
        <strain evidence="1">SpSt-456</strain>
    </source>
</reference>